<dbReference type="GO" id="GO:0016020">
    <property type="term" value="C:membrane"/>
    <property type="evidence" value="ECO:0007669"/>
    <property type="project" value="UniProtKB-SubCell"/>
</dbReference>
<dbReference type="Pfam" id="PF13855">
    <property type="entry name" value="LRR_8"/>
    <property type="match status" value="1"/>
</dbReference>
<feature type="signal peptide" evidence="2">
    <location>
        <begin position="1"/>
        <end position="25"/>
    </location>
</feature>
<feature type="chain" id="PRO_5024353957" description="Leucine-rich repeat-containing N-terminal plant-type domain-containing protein" evidence="2">
    <location>
        <begin position="26"/>
        <end position="661"/>
    </location>
</feature>
<gene>
    <name evidence="3" type="ORF">FH972_001073</name>
</gene>
<dbReference type="InterPro" id="IPR051824">
    <property type="entry name" value="LRR_Rcpt-Like_S/T_Kinase"/>
</dbReference>
<evidence type="ECO:0000256" key="2">
    <source>
        <dbReference type="SAM" id="SignalP"/>
    </source>
</evidence>
<dbReference type="Pfam" id="PF00560">
    <property type="entry name" value="LRR_1"/>
    <property type="match status" value="4"/>
</dbReference>
<dbReference type="Gene3D" id="1.10.510.10">
    <property type="entry name" value="Transferase(Phosphotransferase) domain 1"/>
    <property type="match status" value="1"/>
</dbReference>
<dbReference type="FunFam" id="3.80.10.10:FF:000433">
    <property type="entry name" value="Putative LRR receptor-like serine/threonine-protein kinase isoform A"/>
    <property type="match status" value="1"/>
</dbReference>
<keyword evidence="2" id="KW-0732">Signal</keyword>
<keyword evidence="4" id="KW-1185">Reference proteome</keyword>
<dbReference type="FunFam" id="3.80.10.10:FF:000452">
    <property type="entry name" value="Probable LRR receptor-like serine/threonine-protein kinase RFK1"/>
    <property type="match status" value="1"/>
</dbReference>
<accession>A0A5N6QAL7</accession>
<dbReference type="PANTHER" id="PTHR48006">
    <property type="entry name" value="LEUCINE-RICH REPEAT-CONTAINING PROTEIN DDB_G0281931-RELATED"/>
    <property type="match status" value="1"/>
</dbReference>
<dbReference type="OrthoDB" id="663146at2759"/>
<dbReference type="Proteomes" id="UP000327013">
    <property type="component" value="Chromosome 1"/>
</dbReference>
<dbReference type="PANTHER" id="PTHR48006:SF66">
    <property type="entry name" value="PROTEIN KINASE DOMAIN-CONTAINING PROTEIN"/>
    <property type="match status" value="1"/>
</dbReference>
<dbReference type="InterPro" id="IPR032675">
    <property type="entry name" value="LRR_dom_sf"/>
</dbReference>
<sequence length="661" mass="73289">MAARCLPYVCFTVLILLRICMEAQAGLLGPTRDAEVEALKEIGEQLGKKDWNFGIDPCIKDTSWLTPLPSNSGEQFPLYNNSVVCNCSKPEDGVCHIEKIFLQGEDLAGVLPPALGKLRYLKLIALSRNYLSANIPREWASMQLEHMSFTVNNLSGPIPSFLGNITTLQYFFARRARAWNSLRSVVEEMMARFLPYICFILLILLLCMEAQAGRLGPTPDDEVEALREIGKQLGKQDWNFSIDPCINDTNSNWTTPESAICNCSYPGGTTGVCHVENIILEGQDLAGILPPALVKLPYLKKINLDRNYLSGNIPHEWASMQLEFLVLSVNNLSGPIPGYLGNITTLQSLSLENNMFSGNVPPELGQLVNLENLILSANYLTGKLPTTLTHLKKLKELRISSNNFTGKIPDYFRSWKQLVQLEIQGSGLEGPIPSSISVLKNLTELRISDLHGEGSDFPSLRDMTKMKELTLSSCNISGEIPAYLPNMTNLGKLDLSFNRLEKQIPDIGAPTKQLTNMKLAYWDYSKMDLDQQCTVLVLQQNGNLMELVDPQLGSELNKEEVIGMIKVALLCINPSPALRPTMSTVVSMLEGKTIVDEVTIDPSIYSDELRFSALKDRFEQLQRAPTSTSGAESLLHSSDMTWVGSSSTSGQDLYRVNIDSQ</sequence>
<name>A0A5N6QAL7_9ROSI</name>
<comment type="subcellular location">
    <subcellularLocation>
        <location evidence="1">Membrane</location>
        <topology evidence="1">Single-pass type I membrane protein</topology>
    </subcellularLocation>
</comment>
<dbReference type="EMBL" id="CM017321">
    <property type="protein sequence ID" value="KAE7996342.1"/>
    <property type="molecule type" value="Genomic_DNA"/>
</dbReference>
<protein>
    <recommendedName>
        <fullName evidence="5">Leucine-rich repeat-containing N-terminal plant-type domain-containing protein</fullName>
    </recommendedName>
</protein>
<organism evidence="3 4">
    <name type="scientific">Carpinus fangiana</name>
    <dbReference type="NCBI Taxonomy" id="176857"/>
    <lineage>
        <taxon>Eukaryota</taxon>
        <taxon>Viridiplantae</taxon>
        <taxon>Streptophyta</taxon>
        <taxon>Embryophyta</taxon>
        <taxon>Tracheophyta</taxon>
        <taxon>Spermatophyta</taxon>
        <taxon>Magnoliopsida</taxon>
        <taxon>eudicotyledons</taxon>
        <taxon>Gunneridae</taxon>
        <taxon>Pentapetalae</taxon>
        <taxon>rosids</taxon>
        <taxon>fabids</taxon>
        <taxon>Fagales</taxon>
        <taxon>Betulaceae</taxon>
        <taxon>Carpinus</taxon>
    </lineage>
</organism>
<reference evidence="3 4" key="1">
    <citation type="submission" date="2019-06" db="EMBL/GenBank/DDBJ databases">
        <title>A chromosomal-level reference genome of Carpinus fangiana (Coryloideae, Betulaceae).</title>
        <authorList>
            <person name="Yang X."/>
            <person name="Wang Z."/>
            <person name="Zhang L."/>
            <person name="Hao G."/>
            <person name="Liu J."/>
            <person name="Yang Y."/>
        </authorList>
    </citation>
    <scope>NUCLEOTIDE SEQUENCE [LARGE SCALE GENOMIC DNA]</scope>
    <source>
        <strain evidence="3">Cfa_2016G</strain>
        <tissue evidence="3">Leaf</tissue>
    </source>
</reference>
<dbReference type="AlphaFoldDB" id="A0A5N6QAL7"/>
<dbReference type="InterPro" id="IPR001611">
    <property type="entry name" value="Leu-rich_rpt"/>
</dbReference>
<evidence type="ECO:0008006" key="5">
    <source>
        <dbReference type="Google" id="ProtNLM"/>
    </source>
</evidence>
<evidence type="ECO:0000313" key="3">
    <source>
        <dbReference type="EMBL" id="KAE7996342.1"/>
    </source>
</evidence>
<dbReference type="Gene3D" id="3.80.10.10">
    <property type="entry name" value="Ribonuclease Inhibitor"/>
    <property type="match status" value="2"/>
</dbReference>
<dbReference type="SUPFAM" id="SSF52058">
    <property type="entry name" value="L domain-like"/>
    <property type="match status" value="2"/>
</dbReference>
<evidence type="ECO:0000313" key="4">
    <source>
        <dbReference type="Proteomes" id="UP000327013"/>
    </source>
</evidence>
<evidence type="ECO:0000256" key="1">
    <source>
        <dbReference type="ARBA" id="ARBA00004479"/>
    </source>
</evidence>
<proteinExistence type="predicted"/>